<dbReference type="OrthoDB" id="194033at2759"/>
<dbReference type="Pfam" id="PF00020">
    <property type="entry name" value="TNFR_c6"/>
    <property type="match status" value="1"/>
</dbReference>
<reference evidence="7" key="1">
    <citation type="submission" date="2011-02" db="EMBL/GenBank/DDBJ databases">
        <title>The Genome Sequence of Capsaspora owczarzaki ATCC 30864.</title>
        <authorList>
            <person name="Russ C."/>
            <person name="Cuomo C."/>
            <person name="Burger G."/>
            <person name="Gray M.W."/>
            <person name="Holland P.W.H."/>
            <person name="King N."/>
            <person name="Lang F.B.F."/>
            <person name="Roger A.J."/>
            <person name="Ruiz-Trillo I."/>
            <person name="Young S.K."/>
            <person name="Zeng Q."/>
            <person name="Gargeya S."/>
            <person name="Alvarado L."/>
            <person name="Berlin A."/>
            <person name="Chapman S.B."/>
            <person name="Chen Z."/>
            <person name="Freedman E."/>
            <person name="Gellesch M."/>
            <person name="Goldberg J."/>
            <person name="Griggs A."/>
            <person name="Gujja S."/>
            <person name="Heilman E."/>
            <person name="Heiman D."/>
            <person name="Howarth C."/>
            <person name="Mehta T."/>
            <person name="Neiman D."/>
            <person name="Pearson M."/>
            <person name="Roberts A."/>
            <person name="Saif S."/>
            <person name="Shea T."/>
            <person name="Shenoy N."/>
            <person name="Sisk P."/>
            <person name="Stolte C."/>
            <person name="Sykes S."/>
            <person name="White J."/>
            <person name="Yandava C."/>
            <person name="Haas B."/>
            <person name="Nusbaum C."/>
            <person name="Birren B."/>
        </authorList>
    </citation>
    <scope>NUCLEOTIDE SEQUENCE</scope>
    <source>
        <strain evidence="7">ATCC 30864</strain>
    </source>
</reference>
<feature type="domain" description="TNFR-Cys" evidence="5">
    <location>
        <begin position="271"/>
        <end position="312"/>
    </location>
</feature>
<keyword evidence="3" id="KW-0812">Transmembrane</keyword>
<comment type="caution">
    <text evidence="1">Lacks conserved residue(s) required for the propagation of feature annotation.</text>
</comment>
<evidence type="ECO:0000256" key="3">
    <source>
        <dbReference type="SAM" id="Phobius"/>
    </source>
</evidence>
<feature type="domain" description="TNFR-Cys" evidence="5">
    <location>
        <begin position="431"/>
        <end position="470"/>
    </location>
</feature>
<feature type="repeat" description="TNFR-Cys" evidence="1">
    <location>
        <begin position="380"/>
        <end position="423"/>
    </location>
</feature>
<organism evidence="6 7">
    <name type="scientific">Capsaspora owczarzaki (strain ATCC 30864)</name>
    <dbReference type="NCBI Taxonomy" id="595528"/>
    <lineage>
        <taxon>Eukaryota</taxon>
        <taxon>Filasterea</taxon>
        <taxon>Capsaspora</taxon>
    </lineage>
</organism>
<feature type="repeat" description="TNFR-Cys" evidence="1">
    <location>
        <begin position="271"/>
        <end position="312"/>
    </location>
</feature>
<feature type="chain" id="PRO_5002255233" description="TNFR-Cys domain-containing protein" evidence="4">
    <location>
        <begin position="29"/>
        <end position="696"/>
    </location>
</feature>
<dbReference type="PROSITE" id="PS50050">
    <property type="entry name" value="TNFR_NGFR_2"/>
    <property type="match status" value="3"/>
</dbReference>
<dbReference type="Proteomes" id="UP000008743">
    <property type="component" value="Unassembled WGS sequence"/>
</dbReference>
<feature type="disulfide bond" evidence="1">
    <location>
        <begin position="272"/>
        <end position="287"/>
    </location>
</feature>
<dbReference type="InterPro" id="IPR001368">
    <property type="entry name" value="TNFR/NGFR_Cys_rich_reg"/>
</dbReference>
<feature type="repeat" description="TNFR-Cys" evidence="1">
    <location>
        <begin position="431"/>
        <end position="470"/>
    </location>
</feature>
<evidence type="ECO:0000256" key="4">
    <source>
        <dbReference type="SAM" id="SignalP"/>
    </source>
</evidence>
<feature type="disulfide bond" evidence="1">
    <location>
        <begin position="449"/>
        <end position="462"/>
    </location>
</feature>
<keyword evidence="7" id="KW-1185">Reference proteome</keyword>
<dbReference type="InParanoid" id="A0A0D2WTN2"/>
<evidence type="ECO:0000256" key="2">
    <source>
        <dbReference type="SAM" id="MobiDB-lite"/>
    </source>
</evidence>
<dbReference type="Gene3D" id="2.10.50.10">
    <property type="entry name" value="Tumor Necrosis Factor Receptor, subunit A, domain 2"/>
    <property type="match status" value="2"/>
</dbReference>
<keyword evidence="1" id="KW-1015">Disulfide bond</keyword>
<proteinExistence type="predicted"/>
<keyword evidence="3" id="KW-0472">Membrane</keyword>
<dbReference type="PhylomeDB" id="A0A0D2WTN2"/>
<accession>A0A0D2WTN2</accession>
<evidence type="ECO:0000256" key="1">
    <source>
        <dbReference type="PROSITE-ProRule" id="PRU00206"/>
    </source>
</evidence>
<feature type="signal peptide" evidence="4">
    <location>
        <begin position="1"/>
        <end position="28"/>
    </location>
</feature>
<evidence type="ECO:0000313" key="6">
    <source>
        <dbReference type="EMBL" id="KJE95895.1"/>
    </source>
</evidence>
<dbReference type="AlphaFoldDB" id="A0A0D2WTN2"/>
<dbReference type="CDD" id="cd00185">
    <property type="entry name" value="TNFRSF"/>
    <property type="match status" value="1"/>
</dbReference>
<keyword evidence="4" id="KW-0732">Signal</keyword>
<keyword evidence="3" id="KW-1133">Transmembrane helix</keyword>
<protein>
    <recommendedName>
        <fullName evidence="5">TNFR-Cys domain-containing protein</fullName>
    </recommendedName>
</protein>
<evidence type="ECO:0000313" key="7">
    <source>
        <dbReference type="Proteomes" id="UP000008743"/>
    </source>
</evidence>
<dbReference type="PROSITE" id="PS00652">
    <property type="entry name" value="TNFR_NGFR_1"/>
    <property type="match status" value="1"/>
</dbReference>
<feature type="transmembrane region" description="Helical" evidence="3">
    <location>
        <begin position="505"/>
        <end position="527"/>
    </location>
</feature>
<sequence length="696" mass="71638">MQACSRKTAGLLIVVAVAAAIWPTRVAAQSNDCSTAPLLDPTVAAWNFTTPSTTYQCSDGTDKCMVWRINTPTTITNWGMTTCGYLDDTSLILRTGPCTANNHFGDTSLGVYNRDGCGASALLYGLTLNAGQDYYLMLGLPSALPASGVVGKGSNLCVAGTTDHDITTNPTYHLSTPCVTCSPGQYVPAGLTGPCSNFNCSIGSVDHDSNPATACLVAGPGNDTTSSGLHGPIANFKVVAGRYDHDSNSSTPSIACPAGNYAPVGSTTCTPCSAGTWDHDGSSATACVACTACTLGSTYVSTTCTATDDTVCSTCATCGQGSFASPACTLTANAGCANCTSIPSCTTTGLTCSSNADQQCNLCQAGNYVTPEGTCAPCTACGSNSYQTSGCDGVVDRVCSGCVLCTAGQYQSVDCSPTTNRVCPACSEVPGCTTGLRCTNSMDSTCIDCSSCPHGQYVNATCTNVLDRVCHNCTALPGCPASYTVCSAYGTSTCTAPEESSSMPVYIPIVAAIGGLLLILLLAFVLARRRTRKPATVVAISHEDITMMTINTLAINPANRRASQYETLNGTRGGGDSAVYDTLDAVGSHGGYAVLSKPDAIVPPRSRKPVISSDLSSTSGPQHKMVDTDEYETVGHAAQRETPTDMDQYATVDHSAKQAGVMASEGYQTPGAAPQYDPDSKPESTRDVVYTAADFS</sequence>
<feature type="region of interest" description="Disordered" evidence="2">
    <location>
        <begin position="603"/>
        <end position="696"/>
    </location>
</feature>
<dbReference type="EMBL" id="KE346370">
    <property type="protein sequence ID" value="KJE95895.1"/>
    <property type="molecule type" value="Genomic_DNA"/>
</dbReference>
<dbReference type="SMART" id="SM00208">
    <property type="entry name" value="TNFR"/>
    <property type="match status" value="3"/>
</dbReference>
<feature type="disulfide bond" evidence="1">
    <location>
        <begin position="405"/>
        <end position="423"/>
    </location>
</feature>
<gene>
    <name evidence="6" type="ORF">CAOG_006289</name>
</gene>
<feature type="disulfide bond" evidence="1">
    <location>
        <begin position="402"/>
        <end position="415"/>
    </location>
</feature>
<evidence type="ECO:0000259" key="5">
    <source>
        <dbReference type="PROSITE" id="PS50050"/>
    </source>
</evidence>
<feature type="disulfide bond" evidence="1">
    <location>
        <begin position="452"/>
        <end position="470"/>
    </location>
</feature>
<feature type="domain" description="TNFR-Cys" evidence="5">
    <location>
        <begin position="380"/>
        <end position="423"/>
    </location>
</feature>
<name>A0A0D2WTN2_CAPO3</name>